<dbReference type="WBParaSite" id="nRc.2.0.1.t27655-RA">
    <property type="protein sequence ID" value="nRc.2.0.1.t27655-RA"/>
    <property type="gene ID" value="nRc.2.0.1.g27655"/>
</dbReference>
<keyword evidence="1" id="KW-1185">Reference proteome</keyword>
<evidence type="ECO:0000313" key="2">
    <source>
        <dbReference type="WBParaSite" id="nRc.2.0.1.t27655-RA"/>
    </source>
</evidence>
<sequence>MAETDYHMGRDLKNFSYALSSLSKRASSSSDDELLVVSSSSLLSKVAAELLRLKDAKPFCE</sequence>
<dbReference type="AlphaFoldDB" id="A0A915JN80"/>
<reference evidence="2" key="1">
    <citation type="submission" date="2022-11" db="UniProtKB">
        <authorList>
            <consortium name="WormBaseParasite"/>
        </authorList>
    </citation>
    <scope>IDENTIFICATION</scope>
</reference>
<accession>A0A915JN80</accession>
<name>A0A915JN80_ROMCU</name>
<proteinExistence type="predicted"/>
<evidence type="ECO:0000313" key="1">
    <source>
        <dbReference type="Proteomes" id="UP000887565"/>
    </source>
</evidence>
<dbReference type="Proteomes" id="UP000887565">
    <property type="component" value="Unplaced"/>
</dbReference>
<protein>
    <submittedName>
        <fullName evidence="2">Uncharacterized protein</fullName>
    </submittedName>
</protein>
<organism evidence="1 2">
    <name type="scientific">Romanomermis culicivorax</name>
    <name type="common">Nematode worm</name>
    <dbReference type="NCBI Taxonomy" id="13658"/>
    <lineage>
        <taxon>Eukaryota</taxon>
        <taxon>Metazoa</taxon>
        <taxon>Ecdysozoa</taxon>
        <taxon>Nematoda</taxon>
        <taxon>Enoplea</taxon>
        <taxon>Dorylaimia</taxon>
        <taxon>Mermithida</taxon>
        <taxon>Mermithoidea</taxon>
        <taxon>Mermithidae</taxon>
        <taxon>Romanomermis</taxon>
    </lineage>
</organism>